<dbReference type="AlphaFoldDB" id="A0A967CC65"/>
<evidence type="ECO:0000256" key="3">
    <source>
        <dbReference type="ARBA" id="ARBA00022723"/>
    </source>
</evidence>
<dbReference type="GO" id="GO:0051603">
    <property type="term" value="P:proteolysis involved in protein catabolic process"/>
    <property type="evidence" value="ECO:0007669"/>
    <property type="project" value="TreeGrafter"/>
</dbReference>
<evidence type="ECO:0000256" key="4">
    <source>
        <dbReference type="ARBA" id="ARBA00022801"/>
    </source>
</evidence>
<proteinExistence type="predicted"/>
<evidence type="ECO:0000313" key="9">
    <source>
        <dbReference type="Proteomes" id="UP000761264"/>
    </source>
</evidence>
<dbReference type="GO" id="GO:0046872">
    <property type="term" value="F:metal ion binding"/>
    <property type="evidence" value="ECO:0007669"/>
    <property type="project" value="UniProtKB-KW"/>
</dbReference>
<evidence type="ECO:0000259" key="7">
    <source>
        <dbReference type="Pfam" id="PF01435"/>
    </source>
</evidence>
<keyword evidence="2" id="KW-0645">Protease</keyword>
<keyword evidence="4" id="KW-0378">Hydrolase</keyword>
<keyword evidence="6" id="KW-0482">Metalloprotease</keyword>
<reference evidence="8" key="1">
    <citation type="submission" date="2020-03" db="EMBL/GenBank/DDBJ databases">
        <title>Genome of Pelagibius litoralis DSM 21314T.</title>
        <authorList>
            <person name="Wang G."/>
        </authorList>
    </citation>
    <scope>NUCLEOTIDE SEQUENCE</scope>
    <source>
        <strain evidence="8">DSM 21314</strain>
    </source>
</reference>
<dbReference type="SUPFAM" id="SSF48452">
    <property type="entry name" value="TPR-like"/>
    <property type="match status" value="1"/>
</dbReference>
<name>A0A967CC65_9PROT</name>
<evidence type="ECO:0000256" key="6">
    <source>
        <dbReference type="ARBA" id="ARBA00023049"/>
    </source>
</evidence>
<comment type="cofactor">
    <cofactor evidence="1">
        <name>Zn(2+)</name>
        <dbReference type="ChEBI" id="CHEBI:29105"/>
    </cofactor>
</comment>
<dbReference type="Pfam" id="PF01435">
    <property type="entry name" value="Peptidase_M48"/>
    <property type="match status" value="1"/>
</dbReference>
<dbReference type="PANTHER" id="PTHR22726:SF1">
    <property type="entry name" value="METALLOENDOPEPTIDASE OMA1, MITOCHONDRIAL"/>
    <property type="match status" value="1"/>
</dbReference>
<dbReference type="InterPro" id="IPR051156">
    <property type="entry name" value="Mito/Outer_Membr_Metalloprot"/>
</dbReference>
<dbReference type="CDD" id="cd07324">
    <property type="entry name" value="M48C_Oma1-like"/>
    <property type="match status" value="1"/>
</dbReference>
<gene>
    <name evidence="8" type="ORF">HBA54_09240</name>
</gene>
<evidence type="ECO:0000256" key="5">
    <source>
        <dbReference type="ARBA" id="ARBA00022833"/>
    </source>
</evidence>
<keyword evidence="9" id="KW-1185">Reference proteome</keyword>
<organism evidence="8 9">
    <name type="scientific">Pelagibius litoralis</name>
    <dbReference type="NCBI Taxonomy" id="374515"/>
    <lineage>
        <taxon>Bacteria</taxon>
        <taxon>Pseudomonadati</taxon>
        <taxon>Pseudomonadota</taxon>
        <taxon>Alphaproteobacteria</taxon>
        <taxon>Rhodospirillales</taxon>
        <taxon>Rhodovibrionaceae</taxon>
        <taxon>Pelagibius</taxon>
    </lineage>
</organism>
<dbReference type="GO" id="GO:0016020">
    <property type="term" value="C:membrane"/>
    <property type="evidence" value="ECO:0007669"/>
    <property type="project" value="TreeGrafter"/>
</dbReference>
<evidence type="ECO:0000313" key="8">
    <source>
        <dbReference type="EMBL" id="NIA68774.1"/>
    </source>
</evidence>
<accession>A0A967CC65</accession>
<protein>
    <submittedName>
        <fullName evidence="8">M48 family metallopeptidase</fullName>
    </submittedName>
</protein>
<dbReference type="Gene3D" id="1.25.40.10">
    <property type="entry name" value="Tetratricopeptide repeat domain"/>
    <property type="match status" value="1"/>
</dbReference>
<dbReference type="InterPro" id="IPR001915">
    <property type="entry name" value="Peptidase_M48"/>
</dbReference>
<dbReference type="InterPro" id="IPR011990">
    <property type="entry name" value="TPR-like_helical_dom_sf"/>
</dbReference>
<evidence type="ECO:0000256" key="1">
    <source>
        <dbReference type="ARBA" id="ARBA00001947"/>
    </source>
</evidence>
<comment type="caution">
    <text evidence="8">The sequence shown here is derived from an EMBL/GenBank/DDBJ whole genome shotgun (WGS) entry which is preliminary data.</text>
</comment>
<dbReference type="GO" id="GO:0004222">
    <property type="term" value="F:metalloendopeptidase activity"/>
    <property type="evidence" value="ECO:0007669"/>
    <property type="project" value="InterPro"/>
</dbReference>
<keyword evidence="3" id="KW-0479">Metal-binding</keyword>
<keyword evidence="5" id="KW-0862">Zinc</keyword>
<dbReference type="Gene3D" id="3.30.2010.10">
    <property type="entry name" value="Metalloproteases ('zincins'), catalytic domain"/>
    <property type="match status" value="1"/>
</dbReference>
<feature type="domain" description="Peptidase M48" evidence="7">
    <location>
        <begin position="42"/>
        <end position="235"/>
    </location>
</feature>
<dbReference type="EMBL" id="JAAQPH010000006">
    <property type="protein sequence ID" value="NIA68774.1"/>
    <property type="molecule type" value="Genomic_DNA"/>
</dbReference>
<sequence>MVLKGEERPVRKLPIPLLLVVILLLGALLPQRANADRLQLIRDAEIESIIRTYATPLFQAAGLSPQGIRLYLVQDRTLNAFVAGGLNMFINTGLLMGAEHPGQVIGVIAHETGHISGGHLATRGSALEQTRGALIATYLLGLGAALATGEPGVGVAVISGGQDIALRGLLQYTRTQESSADQAAVTLLQATGQSPKGLQEFMETLKGQEVLLTDNQDPYLRTHPLTQERIDFLEQAVRESPYADTPPSEELVVMHNRMRAKLIGFLLPLGQVLRTYPESDVSLPARYARAIAYYRVPDIEKALAEIDELLAESPGDPYFHELRGQMLLEHGRVAEALPEYQLAANALPGAPQIRQALAKAQIQMDDRDLDRAALDNLAETLRQEPNNPSAWRLAAVAHGRLGDQGMTALALAEGAMARGRFAEARDRADHAIGLLDENSASWLRAQDLKNEAERRAKKDQ</sequence>
<evidence type="ECO:0000256" key="2">
    <source>
        <dbReference type="ARBA" id="ARBA00022670"/>
    </source>
</evidence>
<dbReference type="Proteomes" id="UP000761264">
    <property type="component" value="Unassembled WGS sequence"/>
</dbReference>
<dbReference type="PANTHER" id="PTHR22726">
    <property type="entry name" value="METALLOENDOPEPTIDASE OMA1"/>
    <property type="match status" value="1"/>
</dbReference>